<dbReference type="EMBL" id="JABAEW010000044">
    <property type="protein sequence ID" value="NMD88386.1"/>
    <property type="molecule type" value="Genomic_DNA"/>
</dbReference>
<evidence type="ECO:0000313" key="2">
    <source>
        <dbReference type="Proteomes" id="UP000576225"/>
    </source>
</evidence>
<accession>A0A848B6G2</accession>
<dbReference type="RefSeq" id="WP_168963515.1">
    <property type="nucleotide sequence ID" value="NZ_CAUHRZ010000001.1"/>
</dbReference>
<gene>
    <name evidence="1" type="ORF">HF882_17505</name>
</gene>
<reference evidence="1 2" key="1">
    <citation type="submission" date="2020-04" db="EMBL/GenBank/DDBJ databases">
        <authorList>
            <person name="Hitch T.C.A."/>
            <person name="Wylensek D."/>
            <person name="Clavel T."/>
        </authorList>
    </citation>
    <scope>NUCLEOTIDE SEQUENCE [LARGE SCALE GENOMIC DNA]</scope>
    <source>
        <strain evidence="1 2">COR2-253-APC-1A</strain>
    </source>
</reference>
<proteinExistence type="predicted"/>
<name>A0A848B6G2_9BACT</name>
<sequence>MEVEIIFGGEQPGLQLKLSAVECKEHGGSPVREPAGWAAARGGKGFFDSHLFGQP</sequence>
<organism evidence="1 2">
    <name type="scientific">Victivallis vadensis</name>
    <dbReference type="NCBI Taxonomy" id="172901"/>
    <lineage>
        <taxon>Bacteria</taxon>
        <taxon>Pseudomonadati</taxon>
        <taxon>Lentisphaerota</taxon>
        <taxon>Lentisphaeria</taxon>
        <taxon>Victivallales</taxon>
        <taxon>Victivallaceae</taxon>
        <taxon>Victivallis</taxon>
    </lineage>
</organism>
<evidence type="ECO:0000313" key="1">
    <source>
        <dbReference type="EMBL" id="NMD88386.1"/>
    </source>
</evidence>
<comment type="caution">
    <text evidence="1">The sequence shown here is derived from an EMBL/GenBank/DDBJ whole genome shotgun (WGS) entry which is preliminary data.</text>
</comment>
<dbReference type="Proteomes" id="UP000576225">
    <property type="component" value="Unassembled WGS sequence"/>
</dbReference>
<dbReference type="AlphaFoldDB" id="A0A848B6G2"/>
<protein>
    <submittedName>
        <fullName evidence="1">Uncharacterized protein</fullName>
    </submittedName>
</protein>